<evidence type="ECO:0000256" key="4">
    <source>
        <dbReference type="ARBA" id="ARBA00022692"/>
    </source>
</evidence>
<feature type="transmembrane region" description="Helical" evidence="8">
    <location>
        <begin position="311"/>
        <end position="331"/>
    </location>
</feature>
<dbReference type="EC" id="3.1.3.1" evidence="9"/>
<dbReference type="GO" id="GO:1904680">
    <property type="term" value="F:peptide transmembrane transporter activity"/>
    <property type="evidence" value="ECO:0007669"/>
    <property type="project" value="InterPro"/>
</dbReference>
<evidence type="ECO:0000256" key="2">
    <source>
        <dbReference type="ARBA" id="ARBA00022448"/>
    </source>
</evidence>
<keyword evidence="9" id="KW-0378">Hydrolase</keyword>
<evidence type="ECO:0000313" key="10">
    <source>
        <dbReference type="Proteomes" id="UP000254794"/>
    </source>
</evidence>
<dbReference type="InterPro" id="IPR050171">
    <property type="entry name" value="MFS_Transporters"/>
</dbReference>
<organism evidence="9 10">
    <name type="scientific">Legionella busanensis</name>
    <dbReference type="NCBI Taxonomy" id="190655"/>
    <lineage>
        <taxon>Bacteria</taxon>
        <taxon>Pseudomonadati</taxon>
        <taxon>Pseudomonadota</taxon>
        <taxon>Gammaproteobacteria</taxon>
        <taxon>Legionellales</taxon>
        <taxon>Legionellaceae</taxon>
        <taxon>Legionella</taxon>
    </lineage>
</organism>
<dbReference type="SUPFAM" id="SSF103473">
    <property type="entry name" value="MFS general substrate transporter"/>
    <property type="match status" value="1"/>
</dbReference>
<feature type="transmembrane region" description="Helical" evidence="8">
    <location>
        <begin position="51"/>
        <end position="71"/>
    </location>
</feature>
<dbReference type="GO" id="GO:0004035">
    <property type="term" value="F:alkaline phosphatase activity"/>
    <property type="evidence" value="ECO:0007669"/>
    <property type="project" value="UniProtKB-EC"/>
</dbReference>
<feature type="transmembrane region" description="Helical" evidence="8">
    <location>
        <begin position="266"/>
        <end position="283"/>
    </location>
</feature>
<dbReference type="NCBIfam" id="TIGR00924">
    <property type="entry name" value="yjdL_sub1_fam"/>
    <property type="match status" value="1"/>
</dbReference>
<accession>A0A378JL65</accession>
<proteinExistence type="predicted"/>
<feature type="transmembrane region" description="Helical" evidence="8">
    <location>
        <begin position="451"/>
        <end position="472"/>
    </location>
</feature>
<sequence length="495" mass="56157">MNKQQAKMPKGVITLYFIKACSTFSYATLYSSLALFITKELGLESSFSNNIIALFLAFNYVMQLFGGVLGGSYLSNRVLFLITVVIQSSGLFFLAKFQSNLLYISLSLYLVGCGLNTTSYYNMLTQRFDANDNRREKAFFFNYAVLNFGFFVGYFCSGFYDYSNHYGPLFYLSTLANTLSLFFLIANWKVLADRETPLLKINNTLKQQAKNIKGIILIMFLIPLILFCFNWATLSNYLIITLSLIMFAVVLYLRKQQKSLVDKQKLLAYLILAVTSIIFWMIYYTGPMGITLFIKNNVDKHLFNFEIATQWILNVNTVVIILGAPILSIVIDKLRNKGFIFSISRQFFSAFVMLSVSFFCLAYGIKFANSEGYSSVTWVIGHYFFQSIAELLIAPVGYAMIGRIVPINLQGLLMGIWTMTSGVAATLSHYFSNAMTKASSIHPLITNNNYLYVFQELGMWALAGAIFLYFIANKISQYMDDSNQEESVLAERVLT</sequence>
<evidence type="ECO:0000256" key="8">
    <source>
        <dbReference type="SAM" id="Phobius"/>
    </source>
</evidence>
<dbReference type="PANTHER" id="PTHR23517">
    <property type="entry name" value="RESISTANCE PROTEIN MDTM, PUTATIVE-RELATED-RELATED"/>
    <property type="match status" value="1"/>
</dbReference>
<keyword evidence="3" id="KW-1003">Cell membrane</keyword>
<dbReference type="InterPro" id="IPR000109">
    <property type="entry name" value="POT_fam"/>
</dbReference>
<dbReference type="EMBL" id="UGOD01000001">
    <property type="protein sequence ID" value="STX50959.1"/>
    <property type="molecule type" value="Genomic_DNA"/>
</dbReference>
<keyword evidence="10" id="KW-1185">Reference proteome</keyword>
<feature type="transmembrane region" description="Helical" evidence="8">
    <location>
        <begin position="377"/>
        <end position="400"/>
    </location>
</feature>
<dbReference type="GO" id="GO:0005886">
    <property type="term" value="C:plasma membrane"/>
    <property type="evidence" value="ECO:0007669"/>
    <property type="project" value="UniProtKB-SubCell"/>
</dbReference>
<evidence type="ECO:0000256" key="6">
    <source>
        <dbReference type="ARBA" id="ARBA00022989"/>
    </source>
</evidence>
<dbReference type="Pfam" id="PF00854">
    <property type="entry name" value="PTR2"/>
    <property type="match status" value="1"/>
</dbReference>
<feature type="transmembrane region" description="Helical" evidence="8">
    <location>
        <begin position="101"/>
        <end position="118"/>
    </location>
</feature>
<keyword evidence="5" id="KW-0571">Peptide transport</keyword>
<name>A0A378JL65_9GAMM</name>
<comment type="subcellular location">
    <subcellularLocation>
        <location evidence="1">Cell membrane</location>
        <topology evidence="1">Multi-pass membrane protein</topology>
    </subcellularLocation>
</comment>
<reference evidence="9 10" key="1">
    <citation type="submission" date="2018-06" db="EMBL/GenBank/DDBJ databases">
        <authorList>
            <consortium name="Pathogen Informatics"/>
            <person name="Doyle S."/>
        </authorList>
    </citation>
    <scope>NUCLEOTIDE SEQUENCE [LARGE SCALE GENOMIC DNA]</scope>
    <source>
        <strain evidence="9 10">NCTC13316</strain>
    </source>
</reference>
<dbReference type="InterPro" id="IPR036259">
    <property type="entry name" value="MFS_trans_sf"/>
</dbReference>
<keyword evidence="7 8" id="KW-0472">Membrane</keyword>
<evidence type="ECO:0000256" key="1">
    <source>
        <dbReference type="ARBA" id="ARBA00004651"/>
    </source>
</evidence>
<evidence type="ECO:0000313" key="9">
    <source>
        <dbReference type="EMBL" id="STX50959.1"/>
    </source>
</evidence>
<evidence type="ECO:0000256" key="5">
    <source>
        <dbReference type="ARBA" id="ARBA00022856"/>
    </source>
</evidence>
<feature type="transmembrane region" description="Helical" evidence="8">
    <location>
        <begin position="238"/>
        <end position="254"/>
    </location>
</feature>
<dbReference type="AlphaFoldDB" id="A0A378JL65"/>
<dbReference type="Proteomes" id="UP000254794">
    <property type="component" value="Unassembled WGS sequence"/>
</dbReference>
<dbReference type="RefSeq" id="WP_115330628.1">
    <property type="nucleotide sequence ID" value="NZ_CAAAHP010000001.1"/>
</dbReference>
<keyword evidence="6 8" id="KW-1133">Transmembrane helix</keyword>
<keyword evidence="2" id="KW-0813">Transport</keyword>
<feature type="transmembrane region" description="Helical" evidence="8">
    <location>
        <begin position="139"/>
        <end position="160"/>
    </location>
</feature>
<protein>
    <submittedName>
        <fullName evidence="9">Putative Alkaline phosphatase</fullName>
        <ecNumber evidence="9">3.1.3.1</ecNumber>
    </submittedName>
</protein>
<evidence type="ECO:0000256" key="7">
    <source>
        <dbReference type="ARBA" id="ARBA00023136"/>
    </source>
</evidence>
<keyword evidence="5" id="KW-0653">Protein transport</keyword>
<keyword evidence="4 8" id="KW-0812">Transmembrane</keyword>
<feature type="transmembrane region" description="Helical" evidence="8">
    <location>
        <begin position="166"/>
        <end position="191"/>
    </location>
</feature>
<feature type="transmembrane region" description="Helical" evidence="8">
    <location>
        <begin position="78"/>
        <end position="95"/>
    </location>
</feature>
<feature type="transmembrane region" description="Helical" evidence="8">
    <location>
        <begin position="12"/>
        <end position="31"/>
    </location>
</feature>
<evidence type="ECO:0000256" key="3">
    <source>
        <dbReference type="ARBA" id="ARBA00022475"/>
    </source>
</evidence>
<feature type="transmembrane region" description="Helical" evidence="8">
    <location>
        <begin position="343"/>
        <end position="365"/>
    </location>
</feature>
<dbReference type="GO" id="GO:0015833">
    <property type="term" value="P:peptide transport"/>
    <property type="evidence" value="ECO:0007669"/>
    <property type="project" value="UniProtKB-KW"/>
</dbReference>
<feature type="transmembrane region" description="Helical" evidence="8">
    <location>
        <begin position="412"/>
        <end position="431"/>
    </location>
</feature>
<dbReference type="PANTHER" id="PTHR23517:SF15">
    <property type="entry name" value="PROTON-DEPENDENT OLIGOPEPTIDE FAMILY TRANSPORT PROTEIN"/>
    <property type="match status" value="1"/>
</dbReference>
<dbReference type="Gene3D" id="1.20.1250.20">
    <property type="entry name" value="MFS general substrate transporter like domains"/>
    <property type="match status" value="1"/>
</dbReference>
<gene>
    <name evidence="9" type="primary">dtpA_1</name>
    <name evidence="9" type="ORF">NCTC13316_01048</name>
</gene>
<dbReference type="OrthoDB" id="5653512at2"/>
<dbReference type="InterPro" id="IPR005279">
    <property type="entry name" value="Dipep/tripep_permease"/>
</dbReference>
<feature type="transmembrane region" description="Helical" evidence="8">
    <location>
        <begin position="212"/>
        <end position="232"/>
    </location>
</feature>